<accession>A0ABN9SFH5</accession>
<gene>
    <name evidence="1" type="ORF">PCOR1329_LOCUS28253</name>
</gene>
<organism evidence="1 2">
    <name type="scientific">Prorocentrum cordatum</name>
    <dbReference type="NCBI Taxonomy" id="2364126"/>
    <lineage>
        <taxon>Eukaryota</taxon>
        <taxon>Sar</taxon>
        <taxon>Alveolata</taxon>
        <taxon>Dinophyceae</taxon>
        <taxon>Prorocentrales</taxon>
        <taxon>Prorocentraceae</taxon>
        <taxon>Prorocentrum</taxon>
    </lineage>
</organism>
<evidence type="ECO:0000313" key="2">
    <source>
        <dbReference type="Proteomes" id="UP001189429"/>
    </source>
</evidence>
<keyword evidence="2" id="KW-1185">Reference proteome</keyword>
<comment type="caution">
    <text evidence="1">The sequence shown here is derived from an EMBL/GenBank/DDBJ whole genome shotgun (WGS) entry which is preliminary data.</text>
</comment>
<feature type="non-terminal residue" evidence="1">
    <location>
        <position position="169"/>
    </location>
</feature>
<protein>
    <recommendedName>
        <fullName evidence="3">Beta-galactosidase</fullName>
    </recommendedName>
</protein>
<name>A0ABN9SFH5_9DINO</name>
<proteinExistence type="predicted"/>
<sequence length="169" mass="19358">MLQRYELQQGFLPRVKPYLGLTVIGGGEIDSHAEVVRFNEIVGNKLVPEETGVRTSVHVMCSKVAPLQDTAVLEIDLETDTAWRTYCGRMHTGGEFANITDRPLMIRPSAHCVISAGHMQSWTRGFLFYWFVGRLFSNADFYGFSGNGHYNNPQPIWEKWLPFEHLFYQ</sequence>
<evidence type="ECO:0008006" key="3">
    <source>
        <dbReference type="Google" id="ProtNLM"/>
    </source>
</evidence>
<evidence type="ECO:0000313" key="1">
    <source>
        <dbReference type="EMBL" id="CAK0829248.1"/>
    </source>
</evidence>
<reference evidence="1" key="1">
    <citation type="submission" date="2023-10" db="EMBL/GenBank/DDBJ databases">
        <authorList>
            <person name="Chen Y."/>
            <person name="Shah S."/>
            <person name="Dougan E. K."/>
            <person name="Thang M."/>
            <person name="Chan C."/>
        </authorList>
    </citation>
    <scope>NUCLEOTIDE SEQUENCE [LARGE SCALE GENOMIC DNA]</scope>
</reference>
<dbReference type="EMBL" id="CAUYUJ010010391">
    <property type="protein sequence ID" value="CAK0829248.1"/>
    <property type="molecule type" value="Genomic_DNA"/>
</dbReference>
<dbReference type="Proteomes" id="UP001189429">
    <property type="component" value="Unassembled WGS sequence"/>
</dbReference>